<dbReference type="Proteomes" id="UP000595140">
    <property type="component" value="Unassembled WGS sequence"/>
</dbReference>
<name>A0A484KA83_9ASTE</name>
<dbReference type="GO" id="GO:0003712">
    <property type="term" value="F:transcription coregulator activity"/>
    <property type="evidence" value="ECO:0007669"/>
    <property type="project" value="InterPro"/>
</dbReference>
<organism evidence="2 3">
    <name type="scientific">Cuscuta campestris</name>
    <dbReference type="NCBI Taxonomy" id="132261"/>
    <lineage>
        <taxon>Eukaryota</taxon>
        <taxon>Viridiplantae</taxon>
        <taxon>Streptophyta</taxon>
        <taxon>Embryophyta</taxon>
        <taxon>Tracheophyta</taxon>
        <taxon>Spermatophyta</taxon>
        <taxon>Magnoliopsida</taxon>
        <taxon>eudicotyledons</taxon>
        <taxon>Gunneridae</taxon>
        <taxon>Pentapetalae</taxon>
        <taxon>asterids</taxon>
        <taxon>lamiids</taxon>
        <taxon>Solanales</taxon>
        <taxon>Convolvulaceae</taxon>
        <taxon>Cuscuteae</taxon>
        <taxon>Cuscuta</taxon>
        <taxon>Cuscuta subgen. Grammica</taxon>
        <taxon>Cuscuta sect. Cleistogrammica</taxon>
    </lineage>
</organism>
<gene>
    <name evidence="2" type="ORF">CCAM_LOCUS2520</name>
</gene>
<evidence type="ECO:0000313" key="2">
    <source>
        <dbReference type="EMBL" id="VFQ60744.1"/>
    </source>
</evidence>
<dbReference type="InterPro" id="IPR036529">
    <property type="entry name" value="KIX_dom_sf"/>
</dbReference>
<protein>
    <recommendedName>
        <fullName evidence="4">Histone acetyltransferase</fullName>
    </recommendedName>
</protein>
<evidence type="ECO:0000313" key="3">
    <source>
        <dbReference type="Proteomes" id="UP000595140"/>
    </source>
</evidence>
<dbReference type="Gene3D" id="1.10.246.20">
    <property type="entry name" value="Coactivator CBP, KIX domain"/>
    <property type="match status" value="1"/>
</dbReference>
<proteinExistence type="predicted"/>
<dbReference type="GO" id="GO:0006355">
    <property type="term" value="P:regulation of DNA-templated transcription"/>
    <property type="evidence" value="ECO:0007669"/>
    <property type="project" value="InterPro"/>
</dbReference>
<dbReference type="PANTHER" id="PTHR35300">
    <property type="entry name" value="COACTIVATOR CBP, KIX DOMAIN-CONTAINING PROTEIN-RELATED"/>
    <property type="match status" value="1"/>
</dbReference>
<dbReference type="AlphaFoldDB" id="A0A484KA83"/>
<evidence type="ECO:0000256" key="1">
    <source>
        <dbReference type="ARBA" id="ARBA00023242"/>
    </source>
</evidence>
<dbReference type="OrthoDB" id="1937968at2759"/>
<sequence length="319" mass="36204">MPRPGPRPYECVRRAWHSDRHQPMRGSIIQEIFRLVSESHSSSTKKNREWQEKLPIVVLKAEEIMYFKANSEAEYVDLKTLWDRVNDAIDTIIRRDESTETGDLLQPCIEAALHLGCTPRKTTRSQRNNSNVCYLSSWDPEGPSSSSVSLRDQIHGRPNAYIPFVPPNVGFVPPPNCDKIFPFLPENCVNRRLPPPTNSHSVYPLHYSSESHPNLPKEYTRCVWSDVSLQNSNACNAPLNKPEPECDLSLRLGPAGVPSPPHLDRLASSRPPHDQNVEEVFLKRQKVGISHLYEDGPFYPPMKLFPLDNFVGNLRNAGP</sequence>
<keyword evidence="1" id="KW-0539">Nucleus</keyword>
<accession>A0A484KA83</accession>
<reference evidence="2 3" key="1">
    <citation type="submission" date="2018-04" db="EMBL/GenBank/DDBJ databases">
        <authorList>
            <person name="Vogel A."/>
        </authorList>
    </citation>
    <scope>NUCLEOTIDE SEQUENCE [LARGE SCALE GENOMIC DNA]</scope>
</reference>
<keyword evidence="3" id="KW-1185">Reference proteome</keyword>
<dbReference type="PANTHER" id="PTHR35300:SF5">
    <property type="entry name" value="HISTONE ACETYLTRANSFERASE"/>
    <property type="match status" value="1"/>
</dbReference>
<evidence type="ECO:0008006" key="4">
    <source>
        <dbReference type="Google" id="ProtNLM"/>
    </source>
</evidence>
<dbReference type="EMBL" id="OOIL02000116">
    <property type="protein sequence ID" value="VFQ60744.1"/>
    <property type="molecule type" value="Genomic_DNA"/>
</dbReference>